<evidence type="ECO:0000256" key="1">
    <source>
        <dbReference type="SAM" id="MobiDB-lite"/>
    </source>
</evidence>
<dbReference type="EMBL" id="OB799275">
    <property type="protein sequence ID" value="CAD7435199.1"/>
    <property type="molecule type" value="Genomic_DNA"/>
</dbReference>
<feature type="region of interest" description="Disordered" evidence="1">
    <location>
        <begin position="62"/>
        <end position="89"/>
    </location>
</feature>
<dbReference type="AlphaFoldDB" id="A0A7R9HUF9"/>
<feature type="transmembrane region" description="Helical" evidence="2">
    <location>
        <begin position="256"/>
        <end position="277"/>
    </location>
</feature>
<evidence type="ECO:0000256" key="2">
    <source>
        <dbReference type="SAM" id="Phobius"/>
    </source>
</evidence>
<reference evidence="3" key="1">
    <citation type="submission" date="2020-11" db="EMBL/GenBank/DDBJ databases">
        <authorList>
            <person name="Tran Van P."/>
        </authorList>
    </citation>
    <scope>NUCLEOTIDE SEQUENCE</scope>
</reference>
<gene>
    <name evidence="3" type="ORF">TMSB3V08_LOCUS11846</name>
</gene>
<evidence type="ECO:0000313" key="3">
    <source>
        <dbReference type="EMBL" id="CAD7435199.1"/>
    </source>
</evidence>
<keyword evidence="2" id="KW-1133">Transmembrane helix</keyword>
<keyword evidence="2" id="KW-0812">Transmembrane</keyword>
<proteinExistence type="predicted"/>
<keyword evidence="2" id="KW-0472">Membrane</keyword>
<organism evidence="3">
    <name type="scientific">Timema monikensis</name>
    <dbReference type="NCBI Taxonomy" id="170555"/>
    <lineage>
        <taxon>Eukaryota</taxon>
        <taxon>Metazoa</taxon>
        <taxon>Ecdysozoa</taxon>
        <taxon>Arthropoda</taxon>
        <taxon>Hexapoda</taxon>
        <taxon>Insecta</taxon>
        <taxon>Pterygota</taxon>
        <taxon>Neoptera</taxon>
        <taxon>Polyneoptera</taxon>
        <taxon>Phasmatodea</taxon>
        <taxon>Timematodea</taxon>
        <taxon>Timematoidea</taxon>
        <taxon>Timematidae</taxon>
        <taxon>Timema</taxon>
    </lineage>
</organism>
<sequence>MNQTRGWFQMCVINPFDHIRKELISPPTNFTALPAFLPFPQQSKYCILRCFHFSTQLPSAKPEGPTATHLGRHSARLSPLSGRHPSTTRSTGSRHLWYLLRDLLALARGPCSLLFHSLLPILVSPLITGMDLLIAYCRVDVSSFALSLTLSPVSTGSVYSAHVIPHPFPSFISIRHPPRGNVEYDQIVINNCNVINHPPSFNHGHSTSAAQRDVDSMPIDEFLDGSAPSTRSSCIVPSISSDRNPTMPYGMRARSIAVLAALGLWVTRLLVVETILVCVQMEQCVIRTLNV</sequence>
<accession>A0A7R9HUF9</accession>
<name>A0A7R9HUF9_9NEOP</name>
<protein>
    <submittedName>
        <fullName evidence="3">Uncharacterized protein</fullName>
    </submittedName>
</protein>